<comment type="subcellular location">
    <subcellularLocation>
        <location evidence="1">Nucleus</location>
    </subcellularLocation>
</comment>
<sequence length="738" mass="82359">MSSDTSSRLRSRKKRTNVACDFCRQRKLGCDNAKPKCENCHAHQRSCTYAVRIQKDRPSNSQINHLKEDNAKLQQTISKLRHELDLARTGFQDQNGVHATETALLDAVDSPEAWTSLARKTDTRPEVDETQKLRLLAEAARQRQLEPINLRSKKLDLDGVEPQDGAMLLAVFWNRQHATGSAVYRPTFMRDMAAGGPYFSPLLLNAMFFVAAKHASGLPGLDERADRRFRRRVEQMLYDPRSPLICSSSITTAQALLLMSDALFSWCDERSLSWHYLGAAVNMIVDLGIHSEKSRQRLGSAEPAESLEVKRRLFWSAFVLDKIQSIYQGRPTRLRYTDNDVPIVFMDEFEELEPFNTLGYARETRTLEYPTHSVSAFENLCRLSIIADRILCSLYSERSADTEAWHLARICQHLQTELSQWRGSLPSHLSVSFDATGRPSGGCAPLPHTLSLIVMYHALTILLHRPFVSGGHLDRDAADTLARDALAHCDGAATQIDAVLRCYKTAYCIQSPPYLVSYATYVSATMHARIAATATQQQQQLAGPDCSLAHRRLRNCLEILTGHQERCHAPRRTLAILLKLMARLEVDVGRGFLADVSRTQPCDISRTDGADEVLHLQGDDNYVQQQQQQQQQQRLSPSVRSHSPRMMLDDRHATIAAAVGDTGSRTGLSAAEPLQFEGEPISSGAMIMMGQEASTASSMGSDLPAFEYDLGELLPGISFDLDPLFGFDITEMEPGLGS</sequence>
<dbReference type="CDD" id="cd12148">
    <property type="entry name" value="fungal_TF_MHR"/>
    <property type="match status" value="1"/>
</dbReference>
<dbReference type="EMBL" id="JAQQWP010000007">
    <property type="protein sequence ID" value="KAK8109403.1"/>
    <property type="molecule type" value="Genomic_DNA"/>
</dbReference>
<reference evidence="9 10" key="1">
    <citation type="submission" date="2023-01" db="EMBL/GenBank/DDBJ databases">
        <title>Analysis of 21 Apiospora genomes using comparative genomics revels a genus with tremendous synthesis potential of carbohydrate active enzymes and secondary metabolites.</title>
        <authorList>
            <person name="Sorensen T."/>
        </authorList>
    </citation>
    <scope>NUCLEOTIDE SEQUENCE [LARGE SCALE GENOMIC DNA]</scope>
    <source>
        <strain evidence="9 10">CBS 117206</strain>
    </source>
</reference>
<dbReference type="InterPro" id="IPR007219">
    <property type="entry name" value="XnlR_reg_dom"/>
</dbReference>
<evidence type="ECO:0000256" key="5">
    <source>
        <dbReference type="ARBA" id="ARBA00023125"/>
    </source>
</evidence>
<dbReference type="GO" id="GO:0006351">
    <property type="term" value="P:DNA-templated transcription"/>
    <property type="evidence" value="ECO:0007669"/>
    <property type="project" value="InterPro"/>
</dbReference>
<evidence type="ECO:0000256" key="7">
    <source>
        <dbReference type="ARBA" id="ARBA00023242"/>
    </source>
</evidence>
<accession>A0AAW0QQM6</accession>
<dbReference type="Gene3D" id="4.10.240.10">
    <property type="entry name" value="Zn(2)-C6 fungal-type DNA-binding domain"/>
    <property type="match status" value="1"/>
</dbReference>
<feature type="domain" description="Zn(2)-C6 fungal-type" evidence="8">
    <location>
        <begin position="19"/>
        <end position="49"/>
    </location>
</feature>
<dbReference type="PROSITE" id="PS00463">
    <property type="entry name" value="ZN2_CY6_FUNGAL_1"/>
    <property type="match status" value="1"/>
</dbReference>
<dbReference type="InterPro" id="IPR036864">
    <property type="entry name" value="Zn2-C6_fun-type_DNA-bd_sf"/>
</dbReference>
<dbReference type="GO" id="GO:0000981">
    <property type="term" value="F:DNA-binding transcription factor activity, RNA polymerase II-specific"/>
    <property type="evidence" value="ECO:0007669"/>
    <property type="project" value="InterPro"/>
</dbReference>
<keyword evidence="10" id="KW-1185">Reference proteome</keyword>
<evidence type="ECO:0000259" key="8">
    <source>
        <dbReference type="PROSITE" id="PS50048"/>
    </source>
</evidence>
<dbReference type="Proteomes" id="UP001392437">
    <property type="component" value="Unassembled WGS sequence"/>
</dbReference>
<keyword evidence="7" id="KW-0539">Nucleus</keyword>
<dbReference type="InterPro" id="IPR051615">
    <property type="entry name" value="Transcr_Regulatory_Elem"/>
</dbReference>
<dbReference type="SUPFAM" id="SSF57701">
    <property type="entry name" value="Zn2/Cys6 DNA-binding domain"/>
    <property type="match status" value="1"/>
</dbReference>
<protein>
    <recommendedName>
        <fullName evidence="8">Zn(2)-C6 fungal-type domain-containing protein</fullName>
    </recommendedName>
</protein>
<dbReference type="AlphaFoldDB" id="A0AAW0QQM6"/>
<dbReference type="Pfam" id="PF04082">
    <property type="entry name" value="Fungal_trans"/>
    <property type="match status" value="1"/>
</dbReference>
<dbReference type="InterPro" id="IPR001138">
    <property type="entry name" value="Zn2Cys6_DnaBD"/>
</dbReference>
<dbReference type="PANTHER" id="PTHR31313:SF86">
    <property type="entry name" value="ZN(2)-C6 FUNGAL-TYPE DOMAIN-CONTAINING PROTEIN"/>
    <property type="match status" value="1"/>
</dbReference>
<dbReference type="Pfam" id="PF00172">
    <property type="entry name" value="Zn_clus"/>
    <property type="match status" value="1"/>
</dbReference>
<evidence type="ECO:0000313" key="9">
    <source>
        <dbReference type="EMBL" id="KAK8109403.1"/>
    </source>
</evidence>
<name>A0AAW0QQM6_9PEZI</name>
<dbReference type="GO" id="GO:0003677">
    <property type="term" value="F:DNA binding"/>
    <property type="evidence" value="ECO:0007669"/>
    <property type="project" value="UniProtKB-KW"/>
</dbReference>
<proteinExistence type="predicted"/>
<dbReference type="SMART" id="SM00906">
    <property type="entry name" value="Fungal_trans"/>
    <property type="match status" value="1"/>
</dbReference>
<dbReference type="GO" id="GO:0005634">
    <property type="term" value="C:nucleus"/>
    <property type="evidence" value="ECO:0007669"/>
    <property type="project" value="UniProtKB-SubCell"/>
</dbReference>
<evidence type="ECO:0000256" key="3">
    <source>
        <dbReference type="ARBA" id="ARBA00022833"/>
    </source>
</evidence>
<dbReference type="PROSITE" id="PS50048">
    <property type="entry name" value="ZN2_CY6_FUNGAL_2"/>
    <property type="match status" value="1"/>
</dbReference>
<dbReference type="SMART" id="SM00066">
    <property type="entry name" value="GAL4"/>
    <property type="match status" value="1"/>
</dbReference>
<evidence type="ECO:0000256" key="1">
    <source>
        <dbReference type="ARBA" id="ARBA00004123"/>
    </source>
</evidence>
<keyword evidence="4" id="KW-0805">Transcription regulation</keyword>
<dbReference type="PANTHER" id="PTHR31313">
    <property type="entry name" value="TY1 ENHANCER ACTIVATOR"/>
    <property type="match status" value="1"/>
</dbReference>
<evidence type="ECO:0000256" key="4">
    <source>
        <dbReference type="ARBA" id="ARBA00023015"/>
    </source>
</evidence>
<keyword evidence="3" id="KW-0862">Zinc</keyword>
<comment type="caution">
    <text evidence="9">The sequence shown here is derived from an EMBL/GenBank/DDBJ whole genome shotgun (WGS) entry which is preliminary data.</text>
</comment>
<evidence type="ECO:0000256" key="2">
    <source>
        <dbReference type="ARBA" id="ARBA00022723"/>
    </source>
</evidence>
<dbReference type="CDD" id="cd00067">
    <property type="entry name" value="GAL4"/>
    <property type="match status" value="1"/>
</dbReference>
<keyword evidence="2" id="KW-0479">Metal-binding</keyword>
<dbReference type="GO" id="GO:0008270">
    <property type="term" value="F:zinc ion binding"/>
    <property type="evidence" value="ECO:0007669"/>
    <property type="project" value="InterPro"/>
</dbReference>
<keyword evidence="6" id="KW-0804">Transcription</keyword>
<evidence type="ECO:0000313" key="10">
    <source>
        <dbReference type="Proteomes" id="UP001392437"/>
    </source>
</evidence>
<evidence type="ECO:0000256" key="6">
    <source>
        <dbReference type="ARBA" id="ARBA00023163"/>
    </source>
</evidence>
<keyword evidence="5" id="KW-0238">DNA-binding</keyword>
<organism evidence="9 10">
    <name type="scientific">Apiospora kogelbergensis</name>
    <dbReference type="NCBI Taxonomy" id="1337665"/>
    <lineage>
        <taxon>Eukaryota</taxon>
        <taxon>Fungi</taxon>
        <taxon>Dikarya</taxon>
        <taxon>Ascomycota</taxon>
        <taxon>Pezizomycotina</taxon>
        <taxon>Sordariomycetes</taxon>
        <taxon>Xylariomycetidae</taxon>
        <taxon>Amphisphaeriales</taxon>
        <taxon>Apiosporaceae</taxon>
        <taxon>Apiospora</taxon>
    </lineage>
</organism>
<gene>
    <name evidence="9" type="ORF">PG999_007540</name>
</gene>